<reference evidence="2 3" key="1">
    <citation type="submission" date="2023-11" db="EMBL/GenBank/DDBJ databases">
        <title>30 novel species of actinomycetes from the DSMZ collection.</title>
        <authorList>
            <person name="Nouioui I."/>
        </authorList>
    </citation>
    <scope>NUCLEOTIDE SEQUENCE [LARGE SCALE GENOMIC DNA]</scope>
    <source>
        <strain evidence="2 3">DSM 41524</strain>
    </source>
</reference>
<protein>
    <submittedName>
        <fullName evidence="2">Uncharacterized protein</fullName>
    </submittedName>
</protein>
<proteinExistence type="predicted"/>
<dbReference type="Proteomes" id="UP001354709">
    <property type="component" value="Unassembled WGS sequence"/>
</dbReference>
<evidence type="ECO:0000256" key="1">
    <source>
        <dbReference type="SAM" id="MobiDB-lite"/>
    </source>
</evidence>
<gene>
    <name evidence="2" type="ORF">V2J94_42600</name>
</gene>
<feature type="compositionally biased region" description="Low complexity" evidence="1">
    <location>
        <begin position="129"/>
        <end position="140"/>
    </location>
</feature>
<dbReference type="RefSeq" id="WP_330815841.1">
    <property type="nucleotide sequence ID" value="NZ_JAZBJO010000048.1"/>
</dbReference>
<name>A0ABU7QAP3_9ACTN</name>
<keyword evidence="3" id="KW-1185">Reference proteome</keyword>
<feature type="region of interest" description="Disordered" evidence="1">
    <location>
        <begin position="113"/>
        <end position="140"/>
    </location>
</feature>
<accession>A0ABU7QAP3</accession>
<evidence type="ECO:0000313" key="3">
    <source>
        <dbReference type="Proteomes" id="UP001354709"/>
    </source>
</evidence>
<dbReference type="InterPro" id="IPR045428">
    <property type="entry name" value="EACC1"/>
</dbReference>
<organism evidence="2 3">
    <name type="scientific">Streptomyces asiaticus subsp. ignotus</name>
    <dbReference type="NCBI Taxonomy" id="3098222"/>
    <lineage>
        <taxon>Bacteria</taxon>
        <taxon>Bacillati</taxon>
        <taxon>Actinomycetota</taxon>
        <taxon>Actinomycetes</taxon>
        <taxon>Kitasatosporales</taxon>
        <taxon>Streptomycetaceae</taxon>
        <taxon>Streptomyces</taxon>
        <taxon>Streptomyces violaceusniger group</taxon>
    </lineage>
</organism>
<evidence type="ECO:0000313" key="2">
    <source>
        <dbReference type="EMBL" id="MEE4598455.1"/>
    </source>
</evidence>
<sequence>MEFRIDTEDRTEDQGDDGEALLSLYRWLYGDDALERTTEVELREAAPEEGAMGGAWEVVNVVLTHATALANLALALAAWRQNHPSAPPLNARANGVTVTVHTDDPEAVRRLLEALHSPDSGAEDDPGAEGDSGADSGAEG</sequence>
<dbReference type="Pfam" id="PF19953">
    <property type="entry name" value="EACC1"/>
    <property type="match status" value="1"/>
</dbReference>
<comment type="caution">
    <text evidence="2">The sequence shown here is derived from an EMBL/GenBank/DDBJ whole genome shotgun (WGS) entry which is preliminary data.</text>
</comment>
<dbReference type="EMBL" id="JAZBJO010000048">
    <property type="protein sequence ID" value="MEE4598455.1"/>
    <property type="molecule type" value="Genomic_DNA"/>
</dbReference>